<dbReference type="EMBL" id="JADIMD010000116">
    <property type="protein sequence ID" value="MBO8475145.1"/>
    <property type="molecule type" value="Genomic_DNA"/>
</dbReference>
<protein>
    <submittedName>
        <fullName evidence="2">DUF4293 domain-containing protein</fullName>
    </submittedName>
</protein>
<keyword evidence="1" id="KW-0472">Membrane</keyword>
<evidence type="ECO:0000256" key="1">
    <source>
        <dbReference type="SAM" id="Phobius"/>
    </source>
</evidence>
<name>A0A9D9NJ07_9BACT</name>
<sequence length="146" mass="16479">MWQRIQTLYLAIATILVASMFFCNFATILGPEGSTETLKYVEYGKFKPFLLFLIMLIAANGIALASFKVRMLQMRVCILTAILLIAFQAWIGILVLQHREEMVFSFTAVFPLVAAILDILAARNIFIDEAIVHAASHLRGSRKKRK</sequence>
<comment type="caution">
    <text evidence="2">The sequence shown here is derived from an EMBL/GenBank/DDBJ whole genome shotgun (WGS) entry which is preliminary data.</text>
</comment>
<dbReference type="Proteomes" id="UP000823757">
    <property type="component" value="Unassembled WGS sequence"/>
</dbReference>
<feature type="transmembrane region" description="Helical" evidence="1">
    <location>
        <begin position="7"/>
        <end position="29"/>
    </location>
</feature>
<organism evidence="2 3">
    <name type="scientific">Candidatus Cryptobacteroides faecigallinarum</name>
    <dbReference type="NCBI Taxonomy" id="2840763"/>
    <lineage>
        <taxon>Bacteria</taxon>
        <taxon>Pseudomonadati</taxon>
        <taxon>Bacteroidota</taxon>
        <taxon>Bacteroidia</taxon>
        <taxon>Bacteroidales</taxon>
        <taxon>Candidatus Cryptobacteroides</taxon>
    </lineage>
</organism>
<dbReference type="InterPro" id="IPR025635">
    <property type="entry name" value="DUF4293"/>
</dbReference>
<keyword evidence="1" id="KW-1133">Transmembrane helix</keyword>
<gene>
    <name evidence="2" type="ORF">IAB91_07645</name>
</gene>
<feature type="transmembrane region" description="Helical" evidence="1">
    <location>
        <begin position="49"/>
        <end position="69"/>
    </location>
</feature>
<reference evidence="2" key="1">
    <citation type="submission" date="2020-10" db="EMBL/GenBank/DDBJ databases">
        <authorList>
            <person name="Gilroy R."/>
        </authorList>
    </citation>
    <scope>NUCLEOTIDE SEQUENCE</scope>
    <source>
        <strain evidence="2">B1-13419</strain>
    </source>
</reference>
<reference evidence="2" key="2">
    <citation type="journal article" date="2021" name="PeerJ">
        <title>Extensive microbial diversity within the chicken gut microbiome revealed by metagenomics and culture.</title>
        <authorList>
            <person name="Gilroy R."/>
            <person name="Ravi A."/>
            <person name="Getino M."/>
            <person name="Pursley I."/>
            <person name="Horton D.L."/>
            <person name="Alikhan N.F."/>
            <person name="Baker D."/>
            <person name="Gharbi K."/>
            <person name="Hall N."/>
            <person name="Watson M."/>
            <person name="Adriaenssens E.M."/>
            <person name="Foster-Nyarko E."/>
            <person name="Jarju S."/>
            <person name="Secka A."/>
            <person name="Antonio M."/>
            <person name="Oren A."/>
            <person name="Chaudhuri R.R."/>
            <person name="La Ragione R."/>
            <person name="Hildebrand F."/>
            <person name="Pallen M.J."/>
        </authorList>
    </citation>
    <scope>NUCLEOTIDE SEQUENCE</scope>
    <source>
        <strain evidence="2">B1-13419</strain>
    </source>
</reference>
<feature type="transmembrane region" description="Helical" evidence="1">
    <location>
        <begin position="76"/>
        <end position="96"/>
    </location>
</feature>
<proteinExistence type="predicted"/>
<feature type="transmembrane region" description="Helical" evidence="1">
    <location>
        <begin position="102"/>
        <end position="121"/>
    </location>
</feature>
<keyword evidence="1" id="KW-0812">Transmembrane</keyword>
<dbReference type="AlphaFoldDB" id="A0A9D9NJ07"/>
<evidence type="ECO:0000313" key="2">
    <source>
        <dbReference type="EMBL" id="MBO8475145.1"/>
    </source>
</evidence>
<evidence type="ECO:0000313" key="3">
    <source>
        <dbReference type="Proteomes" id="UP000823757"/>
    </source>
</evidence>
<accession>A0A9D9NJ07</accession>
<dbReference type="Pfam" id="PF14126">
    <property type="entry name" value="DUF4293"/>
    <property type="match status" value="1"/>
</dbReference>